<protein>
    <submittedName>
        <fullName evidence="3">Protein jag</fullName>
    </submittedName>
</protein>
<feature type="region of interest" description="Disordered" evidence="1">
    <location>
        <begin position="1"/>
        <end position="63"/>
    </location>
</feature>
<evidence type="ECO:0000256" key="1">
    <source>
        <dbReference type="SAM" id="MobiDB-lite"/>
    </source>
</evidence>
<sequence length="211" mass="22551">MNSNLPAEESTKPEGTAEEQLETVSGLDADAGADTQLGADDAAASTPVDGEDAADDDDRDEGDIAADFLEELLDIADIDGDLEIEIRKDRTYVSVESDDADSNLKVLSERKVVDALQQLTRLAVQAETAEPARLILDIAGSREARKVELKELVDRAIARIEEGAASAALPPMTSYERKLVHDIAGELGYSSESEGEGAGRHTVLRKEADSQ</sequence>
<proteinExistence type="predicted"/>
<organism evidence="3 4">
    <name type="scientific">Gulosibacter bifidus</name>
    <dbReference type="NCBI Taxonomy" id="272239"/>
    <lineage>
        <taxon>Bacteria</taxon>
        <taxon>Bacillati</taxon>
        <taxon>Actinomycetota</taxon>
        <taxon>Actinomycetes</taxon>
        <taxon>Micrococcales</taxon>
        <taxon>Microbacteriaceae</taxon>
        <taxon>Gulosibacter</taxon>
    </lineage>
</organism>
<dbReference type="PANTHER" id="PTHR35800">
    <property type="entry name" value="PROTEIN JAG"/>
    <property type="match status" value="1"/>
</dbReference>
<feature type="domain" description="R3H" evidence="2">
    <location>
        <begin position="143"/>
        <end position="208"/>
    </location>
</feature>
<dbReference type="SMART" id="SM00393">
    <property type="entry name" value="R3H"/>
    <property type="match status" value="1"/>
</dbReference>
<dbReference type="RefSeq" id="WP_083524522.1">
    <property type="nucleotide sequence ID" value="NZ_JBHUNF010000004.1"/>
</dbReference>
<dbReference type="InterPro" id="IPR001374">
    <property type="entry name" value="R3H_dom"/>
</dbReference>
<feature type="region of interest" description="Disordered" evidence="1">
    <location>
        <begin position="189"/>
        <end position="211"/>
    </location>
</feature>
<dbReference type="Gene3D" id="3.30.1370.50">
    <property type="entry name" value="R3H-like domain"/>
    <property type="match status" value="1"/>
</dbReference>
<gene>
    <name evidence="3" type="ORF">ACFSUQ_07170</name>
</gene>
<dbReference type="InterPro" id="IPR036867">
    <property type="entry name" value="R3H_dom_sf"/>
</dbReference>
<dbReference type="InterPro" id="IPR039247">
    <property type="entry name" value="KhpB"/>
</dbReference>
<dbReference type="EMBL" id="JBHUNF010000004">
    <property type="protein sequence ID" value="MFD2675073.1"/>
    <property type="molecule type" value="Genomic_DNA"/>
</dbReference>
<evidence type="ECO:0000313" key="3">
    <source>
        <dbReference type="EMBL" id="MFD2675073.1"/>
    </source>
</evidence>
<dbReference type="Proteomes" id="UP001597453">
    <property type="component" value="Unassembled WGS sequence"/>
</dbReference>
<dbReference type="PROSITE" id="PS51061">
    <property type="entry name" value="R3H"/>
    <property type="match status" value="1"/>
</dbReference>
<feature type="compositionally biased region" description="Acidic residues" evidence="1">
    <location>
        <begin position="49"/>
        <end position="63"/>
    </location>
</feature>
<reference evidence="4" key="1">
    <citation type="journal article" date="2019" name="Int. J. Syst. Evol. Microbiol.">
        <title>The Global Catalogue of Microorganisms (GCM) 10K type strain sequencing project: providing services to taxonomists for standard genome sequencing and annotation.</title>
        <authorList>
            <consortium name="The Broad Institute Genomics Platform"/>
            <consortium name="The Broad Institute Genome Sequencing Center for Infectious Disease"/>
            <person name="Wu L."/>
            <person name="Ma J."/>
        </authorList>
    </citation>
    <scope>NUCLEOTIDE SEQUENCE [LARGE SCALE GENOMIC DNA]</scope>
    <source>
        <strain evidence="4">TISTR 1511</strain>
    </source>
</reference>
<dbReference type="InterPro" id="IPR015946">
    <property type="entry name" value="KH_dom-like_a/b"/>
</dbReference>
<dbReference type="Pfam" id="PF01424">
    <property type="entry name" value="R3H"/>
    <property type="match status" value="1"/>
</dbReference>
<keyword evidence="4" id="KW-1185">Reference proteome</keyword>
<dbReference type="PANTHER" id="PTHR35800:SF1">
    <property type="entry name" value="RNA-BINDING PROTEIN KHPB"/>
    <property type="match status" value="1"/>
</dbReference>
<name>A0ABW5RJ29_9MICO</name>
<evidence type="ECO:0000259" key="2">
    <source>
        <dbReference type="PROSITE" id="PS51061"/>
    </source>
</evidence>
<dbReference type="SUPFAM" id="SSF82708">
    <property type="entry name" value="R3H domain"/>
    <property type="match status" value="1"/>
</dbReference>
<evidence type="ECO:0000313" key="4">
    <source>
        <dbReference type="Proteomes" id="UP001597453"/>
    </source>
</evidence>
<accession>A0ABW5RJ29</accession>
<dbReference type="Gene3D" id="3.30.300.20">
    <property type="match status" value="1"/>
</dbReference>
<comment type="caution">
    <text evidence="3">The sequence shown here is derived from an EMBL/GenBank/DDBJ whole genome shotgun (WGS) entry which is preliminary data.</text>
</comment>